<name>A0ABW2Z1Q1_9SPHI</name>
<evidence type="ECO:0008006" key="3">
    <source>
        <dbReference type="Google" id="ProtNLM"/>
    </source>
</evidence>
<gene>
    <name evidence="1" type="ORF">ACFQZS_14780</name>
</gene>
<evidence type="ECO:0000313" key="1">
    <source>
        <dbReference type="EMBL" id="MFD0751413.1"/>
    </source>
</evidence>
<comment type="caution">
    <text evidence="1">The sequence shown here is derived from an EMBL/GenBank/DDBJ whole genome shotgun (WGS) entry which is preliminary data.</text>
</comment>
<proteinExistence type="predicted"/>
<dbReference type="Proteomes" id="UP001596958">
    <property type="component" value="Unassembled WGS sequence"/>
</dbReference>
<evidence type="ECO:0000313" key="2">
    <source>
        <dbReference type="Proteomes" id="UP001596958"/>
    </source>
</evidence>
<reference evidence="2" key="1">
    <citation type="journal article" date="2019" name="Int. J. Syst. Evol. Microbiol.">
        <title>The Global Catalogue of Microorganisms (GCM) 10K type strain sequencing project: providing services to taxonomists for standard genome sequencing and annotation.</title>
        <authorList>
            <consortium name="The Broad Institute Genomics Platform"/>
            <consortium name="The Broad Institute Genome Sequencing Center for Infectious Disease"/>
            <person name="Wu L."/>
            <person name="Ma J."/>
        </authorList>
    </citation>
    <scope>NUCLEOTIDE SEQUENCE [LARGE SCALE GENOMIC DNA]</scope>
    <source>
        <strain evidence="2">CCUG 63418</strain>
    </source>
</reference>
<keyword evidence="2" id="KW-1185">Reference proteome</keyword>
<sequence>MTDLTVIESLFKNRFDGVAVTVEIAEGKTVVNGRVAFPVKLSQAFDRSSPITVLDDLGVTIGTLYFLKKNTVDIVQIPQDQYIAFLEEYSFSTLPTSDYIFQQDYFLVDKSILATYLADYKETSALWGSFFHIEDLPAINFSRLKQVNNLTLRKDLFIERDFYKENLAVALAESNPFNRFLKYYHLLEVHFDMHTAEKLKQMIESGNKEKEISKTLKDYNREDIERIKSLFLNKTNPDLLVPYLNEIKNYLPIATSMFYEYGKESNPIKTKKNFDELIALGGFSEPNINKILGNSTYQNKIPQIAAYWIYRIRSSIAHNKLGEYLMTAADEEFIVEFAEPLIKELVIQSYTK</sequence>
<accession>A0ABW2Z1Q1</accession>
<protein>
    <recommendedName>
        <fullName evidence="3">Apea-like HEPN domain-containing protein</fullName>
    </recommendedName>
</protein>
<dbReference type="EMBL" id="JBHTHU010000019">
    <property type="protein sequence ID" value="MFD0751413.1"/>
    <property type="molecule type" value="Genomic_DNA"/>
</dbReference>
<organism evidence="1 2">
    <name type="scientific">Mucilaginibacter calamicampi</name>
    <dbReference type="NCBI Taxonomy" id="1302352"/>
    <lineage>
        <taxon>Bacteria</taxon>
        <taxon>Pseudomonadati</taxon>
        <taxon>Bacteroidota</taxon>
        <taxon>Sphingobacteriia</taxon>
        <taxon>Sphingobacteriales</taxon>
        <taxon>Sphingobacteriaceae</taxon>
        <taxon>Mucilaginibacter</taxon>
    </lineage>
</organism>
<dbReference type="RefSeq" id="WP_377101566.1">
    <property type="nucleotide sequence ID" value="NZ_JBHTHU010000019.1"/>
</dbReference>